<name>A0A2M9YA97_9LEPT</name>
<comment type="caution">
    <text evidence="1">The sequence shown here is derived from an EMBL/GenBank/DDBJ whole genome shotgun (WGS) entry which is preliminary data.</text>
</comment>
<dbReference type="OrthoDB" id="320107at2"/>
<dbReference type="Proteomes" id="UP000231926">
    <property type="component" value="Unassembled WGS sequence"/>
</dbReference>
<accession>A0A2M9YA97</accession>
<proteinExistence type="predicted"/>
<sequence>MSIIEWSKNEVTISRRKGKWTKIKYSPIIHKRYGTNFPNVKGEFNGWVFSGFLTTEPILKRATKDVYTDKNGCFQVNQANFPKDFRSGTIIGCTGGGFTEENSGSLDLHLFSDHSIIHHFADYYSDEGSWQATSNCISIILDQEHFESVSVNACIERECKNNSIYSIEFCERACSYWKTEIKLFVDSNDKLYYQYNNGRKFQVDCLQVTK</sequence>
<gene>
    <name evidence="1" type="ORF">CH362_14870</name>
</gene>
<organism evidence="1 2">
    <name type="scientific">Leptospira saintgironsiae</name>
    <dbReference type="NCBI Taxonomy" id="2023183"/>
    <lineage>
        <taxon>Bacteria</taxon>
        <taxon>Pseudomonadati</taxon>
        <taxon>Spirochaetota</taxon>
        <taxon>Spirochaetia</taxon>
        <taxon>Leptospirales</taxon>
        <taxon>Leptospiraceae</taxon>
        <taxon>Leptospira</taxon>
    </lineage>
</organism>
<dbReference type="RefSeq" id="WP_100711104.1">
    <property type="nucleotide sequence ID" value="NZ_NPDR01000006.1"/>
</dbReference>
<reference evidence="1 2" key="1">
    <citation type="submission" date="2017-07" db="EMBL/GenBank/DDBJ databases">
        <title>Leptospira spp. isolated from tropical soils.</title>
        <authorList>
            <person name="Thibeaux R."/>
            <person name="Iraola G."/>
            <person name="Ferres I."/>
            <person name="Bierque E."/>
            <person name="Girault D."/>
            <person name="Soupe-Gilbert M.-E."/>
            <person name="Picardeau M."/>
            <person name="Goarant C."/>
        </authorList>
    </citation>
    <scope>NUCLEOTIDE SEQUENCE [LARGE SCALE GENOMIC DNA]</scope>
    <source>
        <strain evidence="1 2">FH4-C-A2</strain>
    </source>
</reference>
<dbReference type="AlphaFoldDB" id="A0A2M9YA97"/>
<keyword evidence="2" id="KW-1185">Reference proteome</keyword>
<evidence type="ECO:0000313" key="2">
    <source>
        <dbReference type="Proteomes" id="UP000231926"/>
    </source>
</evidence>
<evidence type="ECO:0000313" key="1">
    <source>
        <dbReference type="EMBL" id="PJZ48481.1"/>
    </source>
</evidence>
<protein>
    <submittedName>
        <fullName evidence="1">Uncharacterized protein</fullName>
    </submittedName>
</protein>
<dbReference type="EMBL" id="NPDR01000006">
    <property type="protein sequence ID" value="PJZ48481.1"/>
    <property type="molecule type" value="Genomic_DNA"/>
</dbReference>